<reference evidence="1 2" key="1">
    <citation type="submission" date="2017-06" db="EMBL/GenBank/DDBJ databases">
        <authorList>
            <person name="Kim H.J."/>
            <person name="Triplett B.A."/>
        </authorList>
    </citation>
    <scope>NUCLEOTIDE SEQUENCE [LARGE SCALE GENOMIC DNA]</scope>
    <source>
        <strain evidence="1 2">DSM 29150</strain>
    </source>
</reference>
<name>A0A238V7C8_9FLAO</name>
<dbReference type="OrthoDB" id="1116059at2"/>
<gene>
    <name evidence="1" type="ORF">SAMN06265371_1018</name>
</gene>
<dbReference type="AlphaFoldDB" id="A0A238V7C8"/>
<sequence>MLTNYIPHFNKLDSFDSGTKKGLLKYIPPQQHVENTIQHLPCTKIVSIKYNYLTPTTLIKTGVDKVLQTLIPDSWVSPQHKNAKQF</sequence>
<accession>A0A238V7C8</accession>
<protein>
    <submittedName>
        <fullName evidence="1">Uncharacterized protein</fullName>
    </submittedName>
</protein>
<evidence type="ECO:0000313" key="2">
    <source>
        <dbReference type="Proteomes" id="UP000198384"/>
    </source>
</evidence>
<organism evidence="1 2">
    <name type="scientific">Lutibacter agarilyticus</name>
    <dbReference type="NCBI Taxonomy" id="1109740"/>
    <lineage>
        <taxon>Bacteria</taxon>
        <taxon>Pseudomonadati</taxon>
        <taxon>Bacteroidota</taxon>
        <taxon>Flavobacteriia</taxon>
        <taxon>Flavobacteriales</taxon>
        <taxon>Flavobacteriaceae</taxon>
        <taxon>Lutibacter</taxon>
    </lineage>
</organism>
<proteinExistence type="predicted"/>
<dbReference type="EMBL" id="FZNT01000001">
    <property type="protein sequence ID" value="SNR30128.1"/>
    <property type="molecule type" value="Genomic_DNA"/>
</dbReference>
<evidence type="ECO:0000313" key="1">
    <source>
        <dbReference type="EMBL" id="SNR30128.1"/>
    </source>
</evidence>
<dbReference type="RefSeq" id="WP_089379697.1">
    <property type="nucleotide sequence ID" value="NZ_FZNT01000001.1"/>
</dbReference>
<keyword evidence="2" id="KW-1185">Reference proteome</keyword>
<dbReference type="Proteomes" id="UP000198384">
    <property type="component" value="Unassembled WGS sequence"/>
</dbReference>